<proteinExistence type="inferred from homology"/>
<comment type="similarity">
    <text evidence="6">Belongs to the BamD family.</text>
</comment>
<dbReference type="SUPFAM" id="SSF48452">
    <property type="entry name" value="TPR-like"/>
    <property type="match status" value="1"/>
</dbReference>
<feature type="domain" description="Outer membrane lipoprotein BamD-like" evidence="8">
    <location>
        <begin position="44"/>
        <end position="247"/>
    </location>
</feature>
<dbReference type="PANTHER" id="PTHR37423">
    <property type="entry name" value="SOLUBLE LYTIC MUREIN TRANSGLYCOSYLASE-RELATED"/>
    <property type="match status" value="1"/>
</dbReference>
<comment type="subunit">
    <text evidence="6">Part of the Bam complex.</text>
</comment>
<dbReference type="GO" id="GO:0051205">
    <property type="term" value="P:protein insertion into membrane"/>
    <property type="evidence" value="ECO:0007669"/>
    <property type="project" value="UniProtKB-UniRule"/>
</dbReference>
<evidence type="ECO:0000256" key="2">
    <source>
        <dbReference type="ARBA" id="ARBA00023136"/>
    </source>
</evidence>
<dbReference type="HAMAP" id="MF_00922">
    <property type="entry name" value="OM_assembly_BamD"/>
    <property type="match status" value="1"/>
</dbReference>
<dbReference type="InterPro" id="IPR011990">
    <property type="entry name" value="TPR-like_helical_dom_sf"/>
</dbReference>
<keyword evidence="4 6" id="KW-0998">Cell outer membrane</keyword>
<feature type="signal peptide" evidence="7">
    <location>
        <begin position="1"/>
        <end position="29"/>
    </location>
</feature>
<evidence type="ECO:0000313" key="9">
    <source>
        <dbReference type="EMBL" id="SDE12214.1"/>
    </source>
</evidence>
<dbReference type="Pfam" id="PF13525">
    <property type="entry name" value="YfiO"/>
    <property type="match status" value="1"/>
</dbReference>
<dbReference type="GO" id="GO:0043165">
    <property type="term" value="P:Gram-negative-bacterium-type cell outer membrane assembly"/>
    <property type="evidence" value="ECO:0007669"/>
    <property type="project" value="UniProtKB-UniRule"/>
</dbReference>
<keyword evidence="1 6" id="KW-0732">Signal</keyword>
<dbReference type="CDD" id="cd15830">
    <property type="entry name" value="BamD"/>
    <property type="match status" value="1"/>
</dbReference>
<reference evidence="9 10" key="1">
    <citation type="submission" date="2016-10" db="EMBL/GenBank/DDBJ databases">
        <authorList>
            <person name="de Groot N.N."/>
        </authorList>
    </citation>
    <scope>NUCLEOTIDE SEQUENCE [LARGE SCALE GENOMIC DNA]</scope>
    <source>
        <strain evidence="9 10">DSM 16619</strain>
    </source>
</reference>
<evidence type="ECO:0000256" key="3">
    <source>
        <dbReference type="ARBA" id="ARBA00023139"/>
    </source>
</evidence>
<dbReference type="InterPro" id="IPR039565">
    <property type="entry name" value="BamD-like"/>
</dbReference>
<protein>
    <recommendedName>
        <fullName evidence="6">Outer membrane protein assembly factor BamD</fullName>
    </recommendedName>
</protein>
<feature type="chain" id="PRO_5011801944" description="Outer membrane protein assembly factor BamD" evidence="7">
    <location>
        <begin position="30"/>
        <end position="275"/>
    </location>
</feature>
<evidence type="ECO:0000256" key="7">
    <source>
        <dbReference type="SAM" id="SignalP"/>
    </source>
</evidence>
<dbReference type="STRING" id="187868.SAMN05192589_112126"/>
<dbReference type="AlphaFoldDB" id="A0A1G7ABD2"/>
<comment type="function">
    <text evidence="6">Part of the outer membrane protein assembly complex, which is involved in assembly and insertion of beta-barrel proteins into the outer membrane.</text>
</comment>
<evidence type="ECO:0000313" key="10">
    <source>
        <dbReference type="Proteomes" id="UP000198781"/>
    </source>
</evidence>
<dbReference type="PROSITE" id="PS51257">
    <property type="entry name" value="PROKAR_LIPOPROTEIN"/>
    <property type="match status" value="1"/>
</dbReference>
<evidence type="ECO:0000259" key="8">
    <source>
        <dbReference type="Pfam" id="PF13525"/>
    </source>
</evidence>
<evidence type="ECO:0000256" key="1">
    <source>
        <dbReference type="ARBA" id="ARBA00022729"/>
    </source>
</evidence>
<keyword evidence="5 6" id="KW-0449">Lipoprotein</keyword>
<dbReference type="EMBL" id="FMZC01000012">
    <property type="protein sequence ID" value="SDE12214.1"/>
    <property type="molecule type" value="Genomic_DNA"/>
</dbReference>
<dbReference type="Gene3D" id="1.25.40.10">
    <property type="entry name" value="Tetratricopeptide repeat domain"/>
    <property type="match status" value="1"/>
</dbReference>
<name>A0A1G7ABD2_9BURK</name>
<dbReference type="Proteomes" id="UP000198781">
    <property type="component" value="Unassembled WGS sequence"/>
</dbReference>
<dbReference type="GO" id="GO:1990063">
    <property type="term" value="C:Bam protein complex"/>
    <property type="evidence" value="ECO:0007669"/>
    <property type="project" value="TreeGrafter"/>
</dbReference>
<keyword evidence="2 6" id="KW-0472">Membrane</keyword>
<evidence type="ECO:0000256" key="4">
    <source>
        <dbReference type="ARBA" id="ARBA00023237"/>
    </source>
</evidence>
<gene>
    <name evidence="6" type="primary">bamD</name>
    <name evidence="9" type="ORF">SAMN05192589_112126</name>
</gene>
<evidence type="ECO:0000256" key="6">
    <source>
        <dbReference type="HAMAP-Rule" id="MF_00922"/>
    </source>
</evidence>
<dbReference type="NCBIfam" id="TIGR03302">
    <property type="entry name" value="OM_YfiO"/>
    <property type="match status" value="1"/>
</dbReference>
<accession>A0A1G7ABD2</accession>
<dbReference type="PANTHER" id="PTHR37423:SF1">
    <property type="entry name" value="OUTER MEMBRANE PROTEIN ASSEMBLY FACTOR BAMD"/>
    <property type="match status" value="1"/>
</dbReference>
<keyword evidence="10" id="KW-1185">Reference proteome</keyword>
<dbReference type="InterPro" id="IPR017689">
    <property type="entry name" value="BamD"/>
</dbReference>
<comment type="subcellular location">
    <subcellularLocation>
        <location evidence="6">Cell outer membrane</location>
        <topology evidence="6">Lipid-anchor</topology>
    </subcellularLocation>
</comment>
<keyword evidence="3 6" id="KW-0564">Palmitate</keyword>
<sequence length="275" mass="31016">MPFYCLKAASMPRFPLPLLSVLLAAGLMAGCSSTPEDKTAGWSPNRIYSEARDELNSGGFDKAVPLLEKLEGRAAGTPLAQQAQLEKAYAQYKAGEKAQAIATLDRFMKLHPASPAYDYALYLKGLVNFNDNLGLFSWLSRQDLSERDQKAAKDSFESFRELTTRFPDSRYAQDSRQRMTYIVNSLAQYEVHVARYYYERGAYVAAISRAQIALADYKEVPALEEALYILVKSYDALGMTQLRDDAQRVMASSYPQSELNREGLKAKAEPWWKVW</sequence>
<organism evidence="9 10">
    <name type="scientific">Paracidovorax valerianellae</name>
    <dbReference type="NCBI Taxonomy" id="187868"/>
    <lineage>
        <taxon>Bacteria</taxon>
        <taxon>Pseudomonadati</taxon>
        <taxon>Pseudomonadota</taxon>
        <taxon>Betaproteobacteria</taxon>
        <taxon>Burkholderiales</taxon>
        <taxon>Comamonadaceae</taxon>
        <taxon>Paracidovorax</taxon>
    </lineage>
</organism>
<evidence type="ECO:0000256" key="5">
    <source>
        <dbReference type="ARBA" id="ARBA00023288"/>
    </source>
</evidence>